<dbReference type="EMBL" id="CP049889">
    <property type="protein sequence ID" value="QIK52227.1"/>
    <property type="molecule type" value="Genomic_DNA"/>
</dbReference>
<dbReference type="GO" id="GO:0005975">
    <property type="term" value="P:carbohydrate metabolic process"/>
    <property type="evidence" value="ECO:0007669"/>
    <property type="project" value="TreeGrafter"/>
</dbReference>
<dbReference type="Pfam" id="PF13364">
    <property type="entry name" value="BetaGal_ABD2"/>
    <property type="match status" value="1"/>
</dbReference>
<gene>
    <name evidence="5" type="ORF">G7058_09360</name>
</gene>
<dbReference type="InterPro" id="IPR025300">
    <property type="entry name" value="BetaGal_jelly_roll_dom"/>
</dbReference>
<evidence type="ECO:0000259" key="3">
    <source>
        <dbReference type="Pfam" id="PF03629"/>
    </source>
</evidence>
<evidence type="ECO:0000259" key="4">
    <source>
        <dbReference type="Pfam" id="PF13364"/>
    </source>
</evidence>
<evidence type="ECO:0000256" key="2">
    <source>
        <dbReference type="ARBA" id="ARBA00023295"/>
    </source>
</evidence>
<evidence type="ECO:0000313" key="5">
    <source>
        <dbReference type="EMBL" id="QIK52227.1"/>
    </source>
</evidence>
<reference evidence="5 6" key="1">
    <citation type="journal article" date="2017" name="Int. J. Syst. Evol. Microbiol.">
        <title>Jeotgalibaca porci sp. nov. and Jeotgalibaca arthritidis sp. nov., isolated from pigs, and emended description of the genus Jeotgalibaca.</title>
        <authorList>
            <person name="Zamora L."/>
            <person name="Perez-Sancho M."/>
            <person name="Dominguez L."/>
            <person name="Fernandez-Garayzabal J.F."/>
            <person name="Vela A.I."/>
        </authorList>
    </citation>
    <scope>NUCLEOTIDE SEQUENCE [LARGE SCALE GENOMIC DNA]</scope>
    <source>
        <strain evidence="5 6">CCUG 69148</strain>
    </source>
</reference>
<proteinExistence type="predicted"/>
<dbReference type="PANTHER" id="PTHR22901">
    <property type="entry name" value="SIALATE O-ACETYLESTERASE"/>
    <property type="match status" value="1"/>
</dbReference>
<dbReference type="Gene3D" id="3.40.50.1110">
    <property type="entry name" value="SGNH hydrolase"/>
    <property type="match status" value="2"/>
</dbReference>
<evidence type="ECO:0008006" key="7">
    <source>
        <dbReference type="Google" id="ProtNLM"/>
    </source>
</evidence>
<dbReference type="GO" id="GO:0001681">
    <property type="term" value="F:sialate O-acetylesterase activity"/>
    <property type="evidence" value="ECO:0007669"/>
    <property type="project" value="InterPro"/>
</dbReference>
<keyword evidence="6" id="KW-1185">Reference proteome</keyword>
<accession>A0A6G7WJ31</accession>
<dbReference type="KEGG" id="jpo:G7058_09360"/>
<dbReference type="InterPro" id="IPR005181">
    <property type="entry name" value="SASA"/>
</dbReference>
<dbReference type="RefSeq" id="WP_166063292.1">
    <property type="nucleotide sequence ID" value="NZ_CP049889.1"/>
</dbReference>
<keyword evidence="1" id="KW-0378">Hydrolase</keyword>
<sequence>MEKQTMFKLPPIISDGMVVQQNKPICFWGFDVPNQHMYISLENETVETTAGADGSWKVYFSERTAGGPYTANIRGSEERSLSDIYIGEVWLAGGQSNMEMLLDRAHDLYETEIETMQLPLVREFRVPIEFDFSGPQELSKLSGKWRTATPDNTLEMSALGTFFAENLHRKLNVPVGILMTAVGGTPIEAWMTADDLTDYPEATDKLEKLQTAGWIEDVTKRDEKRVQKWYEKVEKLEKTQDPYDHWTEPAFDDSGWEKITVPGMLKGTSVGSEAGAIWFRQNFQVEDLNLFEQKARLNLGALIDYDEVWLNGVPIGKTEYRYPPRKYPVPKGVIQLGENVLAVRLLINGDNGGFVGGPGKEYLLEGDGEPINLAGVWKAKRVAKVDALAQITFIQYGPTGVHNSMLYPLKDYPIAGFLFYQGESNTGAPEVYADLMKRMVGRWRLHWNDHTLPFLYVQLTNYSDPLAQEDDRMWGALRLQQAEVERTVPRTNMTVSIDIGEANDLHPHNKKTLANRMAADALHETYRQEEKITKPHLQDVVQKHDNVVLTFDTEIQQMNANTYMEVLTADGDWQEVSVKTDKTTVLLSLPNTTSIRGVRYAYLNNPENPALFSKDGYPVGPFLWEK</sequence>
<dbReference type="SUPFAM" id="SSF52266">
    <property type="entry name" value="SGNH hydrolase"/>
    <property type="match status" value="1"/>
</dbReference>
<evidence type="ECO:0000313" key="6">
    <source>
        <dbReference type="Proteomes" id="UP000501830"/>
    </source>
</evidence>
<dbReference type="GO" id="GO:0004553">
    <property type="term" value="F:hydrolase activity, hydrolyzing O-glycosyl compounds"/>
    <property type="evidence" value="ECO:0007669"/>
    <property type="project" value="UniProtKB-ARBA"/>
</dbReference>
<dbReference type="Pfam" id="PF03629">
    <property type="entry name" value="SASA"/>
    <property type="match status" value="1"/>
</dbReference>
<keyword evidence="2" id="KW-0326">Glycosidase</keyword>
<dbReference type="SUPFAM" id="SSF49785">
    <property type="entry name" value="Galactose-binding domain-like"/>
    <property type="match status" value="1"/>
</dbReference>
<dbReference type="Proteomes" id="UP000501830">
    <property type="component" value="Chromosome"/>
</dbReference>
<feature type="domain" description="Beta-galactosidase jelly roll" evidence="4">
    <location>
        <begin position="245"/>
        <end position="345"/>
    </location>
</feature>
<feature type="domain" description="Sialate O-acetylesterase" evidence="3">
    <location>
        <begin position="413"/>
        <end position="519"/>
    </location>
</feature>
<dbReference type="InterPro" id="IPR008979">
    <property type="entry name" value="Galactose-bd-like_sf"/>
</dbReference>
<evidence type="ECO:0000256" key="1">
    <source>
        <dbReference type="ARBA" id="ARBA00022801"/>
    </source>
</evidence>
<dbReference type="PANTHER" id="PTHR22901:SF0">
    <property type="entry name" value="SIALATE O-ACETYLESTERASE"/>
    <property type="match status" value="1"/>
</dbReference>
<protein>
    <recommendedName>
        <fullName evidence="7">Sialate O-acetylesterase</fullName>
    </recommendedName>
</protein>
<name>A0A6G7WJ31_9LACT</name>
<dbReference type="AlphaFoldDB" id="A0A6G7WJ31"/>
<organism evidence="5 6">
    <name type="scientific">Jeotgalibaca porci</name>
    <dbReference type="NCBI Taxonomy" id="1868793"/>
    <lineage>
        <taxon>Bacteria</taxon>
        <taxon>Bacillati</taxon>
        <taxon>Bacillota</taxon>
        <taxon>Bacilli</taxon>
        <taxon>Lactobacillales</taxon>
        <taxon>Carnobacteriaceae</taxon>
        <taxon>Jeotgalibaca</taxon>
    </lineage>
</organism>
<dbReference type="InterPro" id="IPR039329">
    <property type="entry name" value="SIAE"/>
</dbReference>
<dbReference type="GeneID" id="94553491"/>
<dbReference type="InterPro" id="IPR036514">
    <property type="entry name" value="SGNH_hydro_sf"/>
</dbReference>